<gene>
    <name evidence="4" type="primary">raiA</name>
    <name evidence="2" type="synonym">hpf</name>
    <name evidence="4" type="ORF">F8C90_01375</name>
</gene>
<evidence type="ECO:0000259" key="3">
    <source>
        <dbReference type="Pfam" id="PF16321"/>
    </source>
</evidence>
<comment type="caution">
    <text evidence="4">The sequence shown here is derived from an EMBL/GenBank/DDBJ whole genome shotgun (WGS) entry which is preliminary data.</text>
</comment>
<reference evidence="4 5" key="1">
    <citation type="submission" date="2019-09" db="EMBL/GenBank/DDBJ databases">
        <title>Whole genome shotgun sequencing (WGS) of Ellagibacter isourolithinifaciens DSM 104140(T) and Adlercreutzia muris DSM 29508(T).</title>
        <authorList>
            <person name="Stoll D.A."/>
            <person name="Danylec N."/>
            <person name="Huch M."/>
        </authorList>
    </citation>
    <scope>NUCLEOTIDE SEQUENCE [LARGE SCALE GENOMIC DNA]</scope>
    <source>
        <strain evidence="4 5">DSM 104140</strain>
    </source>
</reference>
<dbReference type="GO" id="GO:0022627">
    <property type="term" value="C:cytosolic small ribosomal subunit"/>
    <property type="evidence" value="ECO:0007669"/>
    <property type="project" value="TreeGrafter"/>
</dbReference>
<keyword evidence="5" id="KW-1185">Reference proteome</keyword>
<dbReference type="GO" id="GO:0045900">
    <property type="term" value="P:negative regulation of translational elongation"/>
    <property type="evidence" value="ECO:0007669"/>
    <property type="project" value="TreeGrafter"/>
</dbReference>
<dbReference type="HAMAP" id="MF_00839">
    <property type="entry name" value="HPF"/>
    <property type="match status" value="1"/>
</dbReference>
<dbReference type="SUPFAM" id="SSF69754">
    <property type="entry name" value="Ribosome binding protein Y (YfiA homologue)"/>
    <property type="match status" value="1"/>
</dbReference>
<dbReference type="EMBL" id="WAJR01000002">
    <property type="protein sequence ID" value="KAB1642388.1"/>
    <property type="molecule type" value="Genomic_DNA"/>
</dbReference>
<dbReference type="InterPro" id="IPR003489">
    <property type="entry name" value="RHF/RaiA"/>
</dbReference>
<feature type="domain" description="Sigma 54 modulation/S30EA ribosomal protein C-terminal" evidence="3">
    <location>
        <begin position="133"/>
        <end position="187"/>
    </location>
</feature>
<dbReference type="InterPro" id="IPR036567">
    <property type="entry name" value="RHF-like"/>
</dbReference>
<comment type="subunit">
    <text evidence="2">Interacts with 100S ribosomes.</text>
</comment>
<dbReference type="InterPro" id="IPR032528">
    <property type="entry name" value="Ribosom_S30AE_C"/>
</dbReference>
<dbReference type="GO" id="GO:0043024">
    <property type="term" value="F:ribosomal small subunit binding"/>
    <property type="evidence" value="ECO:0007669"/>
    <property type="project" value="TreeGrafter"/>
</dbReference>
<evidence type="ECO:0000313" key="4">
    <source>
        <dbReference type="EMBL" id="KAB1642388.1"/>
    </source>
</evidence>
<dbReference type="PANTHER" id="PTHR33231">
    <property type="entry name" value="30S RIBOSOMAL PROTEIN"/>
    <property type="match status" value="1"/>
</dbReference>
<dbReference type="InterPro" id="IPR050574">
    <property type="entry name" value="HPF/YfiA_ribosome-assoc"/>
</dbReference>
<dbReference type="CDD" id="cd00552">
    <property type="entry name" value="RaiA"/>
    <property type="match status" value="1"/>
</dbReference>
<dbReference type="Pfam" id="PF02482">
    <property type="entry name" value="Ribosomal_S30AE"/>
    <property type="match status" value="1"/>
</dbReference>
<dbReference type="InterPro" id="IPR034694">
    <property type="entry name" value="HPF_long/plastid"/>
</dbReference>
<dbReference type="Gene3D" id="3.30.160.100">
    <property type="entry name" value="Ribosome hibernation promotion factor-like"/>
    <property type="match status" value="1"/>
</dbReference>
<dbReference type="RefSeq" id="WP_158048656.1">
    <property type="nucleotide sequence ID" value="NZ_DBEYPV010000143.1"/>
</dbReference>
<proteinExistence type="inferred from homology"/>
<keyword evidence="2" id="KW-0963">Cytoplasm</keyword>
<dbReference type="PANTHER" id="PTHR33231:SF1">
    <property type="entry name" value="30S RIBOSOMAL PROTEIN"/>
    <property type="match status" value="1"/>
</dbReference>
<evidence type="ECO:0000256" key="2">
    <source>
        <dbReference type="HAMAP-Rule" id="MF_00839"/>
    </source>
</evidence>
<organism evidence="4 5">
    <name type="scientific">Ellagibacter isourolithinifaciens</name>
    <dbReference type="NCBI Taxonomy" id="2137581"/>
    <lineage>
        <taxon>Bacteria</taxon>
        <taxon>Bacillati</taxon>
        <taxon>Actinomycetota</taxon>
        <taxon>Coriobacteriia</taxon>
        <taxon>Eggerthellales</taxon>
        <taxon>Eggerthellaceae</taxon>
        <taxon>Ellagibacter</taxon>
    </lineage>
</organism>
<dbReference type="AlphaFoldDB" id="A0A6N6NPP5"/>
<comment type="function">
    <text evidence="2">Required for dimerization of active 70S ribosomes into 100S ribosomes in stationary phase; 100S ribosomes are translationally inactive and sometimes present during exponential growth.</text>
</comment>
<dbReference type="Gene3D" id="3.30.505.50">
    <property type="entry name" value="Sigma 54 modulation/S30EA ribosomal protein, C-terminal domain"/>
    <property type="match status" value="1"/>
</dbReference>
<accession>A0A6N6NPP5</accession>
<dbReference type="GeneID" id="98657053"/>
<dbReference type="NCBIfam" id="TIGR00741">
    <property type="entry name" value="yfiA"/>
    <property type="match status" value="1"/>
</dbReference>
<comment type="similarity">
    <text evidence="2">Belongs to the HPF/YfiA ribosome-associated protein family. Long HPF subfamily.</text>
</comment>
<sequence length="192" mass="21595">MSITVSGRKMPVTDALRAYAEEKIGNSMKVMDIDPLNAEVVLSKEKNPANPCPDTCEVTLRTKGHIIRVEEHEDDMYAAIDVAAAKVLRQLRKYKTRVIDRKTRNGEKTVDASPIPVSEGELDLDGLMSELSDDEVVRVKEIEFAPLTEEEALVQIDLLGHDFFAYTDRDTNLVNVLYRRDNGGYGLLKQKE</sequence>
<dbReference type="OrthoDB" id="9794975at2"/>
<keyword evidence="1 2" id="KW-0810">Translation regulation</keyword>
<name>A0A6N6NPP5_9ACTN</name>
<dbReference type="InterPro" id="IPR038416">
    <property type="entry name" value="Ribosom_S30AE_C_sf"/>
</dbReference>
<comment type="subcellular location">
    <subcellularLocation>
        <location evidence="2">Cytoplasm</location>
    </subcellularLocation>
</comment>
<evidence type="ECO:0000256" key="1">
    <source>
        <dbReference type="ARBA" id="ARBA00022845"/>
    </source>
</evidence>
<evidence type="ECO:0000313" key="5">
    <source>
        <dbReference type="Proteomes" id="UP000468668"/>
    </source>
</evidence>
<dbReference type="Pfam" id="PF16321">
    <property type="entry name" value="Ribosom_S30AE_C"/>
    <property type="match status" value="1"/>
</dbReference>
<dbReference type="Proteomes" id="UP000468668">
    <property type="component" value="Unassembled WGS sequence"/>
</dbReference>
<protein>
    <recommendedName>
        <fullName evidence="2">Ribosome hibernation promoting factor</fullName>
        <shortName evidence="2">HPF</shortName>
    </recommendedName>
</protein>